<name>A0A7Y7IGC5_9MICC</name>
<dbReference type="Pfam" id="PF12802">
    <property type="entry name" value="MarR_2"/>
    <property type="match status" value="1"/>
</dbReference>
<dbReference type="PROSITE" id="PS01117">
    <property type="entry name" value="HTH_MARR_1"/>
    <property type="match status" value="1"/>
</dbReference>
<proteinExistence type="predicted"/>
<keyword evidence="3" id="KW-0804">Transcription</keyword>
<evidence type="ECO:0000259" key="5">
    <source>
        <dbReference type="PROSITE" id="PS50995"/>
    </source>
</evidence>
<evidence type="ECO:0000256" key="4">
    <source>
        <dbReference type="SAM" id="MobiDB-lite"/>
    </source>
</evidence>
<reference evidence="6 7" key="1">
    <citation type="submission" date="2020-02" db="EMBL/GenBank/DDBJ databases">
        <title>Genome sequence of strain AETb3-4.</title>
        <authorList>
            <person name="Gao J."/>
            <person name="Zhang X."/>
        </authorList>
    </citation>
    <scope>NUCLEOTIDE SEQUENCE [LARGE SCALE GENOMIC DNA]</scope>
    <source>
        <strain evidence="6 7">AETb3-4</strain>
    </source>
</reference>
<dbReference type="InterPro" id="IPR036390">
    <property type="entry name" value="WH_DNA-bd_sf"/>
</dbReference>
<comment type="caution">
    <text evidence="6">The sequence shown here is derived from an EMBL/GenBank/DDBJ whole genome shotgun (WGS) entry which is preliminary data.</text>
</comment>
<dbReference type="SUPFAM" id="SSF46785">
    <property type="entry name" value="Winged helix' DNA-binding domain"/>
    <property type="match status" value="1"/>
</dbReference>
<accession>A0A7Y7IGC5</accession>
<sequence length="169" mass="18377">MSEPPAQPDPPRTATSNAVEPSLRDASLQDAIRDVERQFGIMTVKARKSIQDRAAAIHPGLQPMGFRVLTILAQSGPVQQVALAHEVGVDKAAMSRAVKQLEALGLVARTADPADGRAHLVAMTGRAAERYNATQSHARRVLQDRLSTWDAEEVRRFADLLDRLNHSTG</sequence>
<dbReference type="Gene3D" id="1.10.10.10">
    <property type="entry name" value="Winged helix-like DNA-binding domain superfamily/Winged helix DNA-binding domain"/>
    <property type="match status" value="1"/>
</dbReference>
<dbReference type="GO" id="GO:0003677">
    <property type="term" value="F:DNA binding"/>
    <property type="evidence" value="ECO:0007669"/>
    <property type="project" value="UniProtKB-KW"/>
</dbReference>
<feature type="compositionally biased region" description="Pro residues" evidence="4">
    <location>
        <begin position="1"/>
        <end position="11"/>
    </location>
</feature>
<evidence type="ECO:0000313" key="6">
    <source>
        <dbReference type="EMBL" id="NVM94999.1"/>
    </source>
</evidence>
<dbReference type="PROSITE" id="PS50995">
    <property type="entry name" value="HTH_MARR_2"/>
    <property type="match status" value="1"/>
</dbReference>
<feature type="domain" description="HTH marR-type" evidence="5">
    <location>
        <begin position="25"/>
        <end position="166"/>
    </location>
</feature>
<dbReference type="InterPro" id="IPR023187">
    <property type="entry name" value="Tscrpt_reg_MarR-type_CS"/>
</dbReference>
<dbReference type="RefSeq" id="WP_176634724.1">
    <property type="nucleotide sequence ID" value="NZ_JAAMFM010000010.1"/>
</dbReference>
<gene>
    <name evidence="6" type="ORF">G6034_08750</name>
</gene>
<dbReference type="EMBL" id="JAAMFM010000010">
    <property type="protein sequence ID" value="NVM94999.1"/>
    <property type="molecule type" value="Genomic_DNA"/>
</dbReference>
<keyword evidence="7" id="KW-1185">Reference proteome</keyword>
<keyword evidence="2" id="KW-0238">DNA-binding</keyword>
<feature type="region of interest" description="Disordered" evidence="4">
    <location>
        <begin position="1"/>
        <end position="23"/>
    </location>
</feature>
<organism evidence="6 7">
    <name type="scientific">Arthrobacter wenxiniae</name>
    <dbReference type="NCBI Taxonomy" id="2713570"/>
    <lineage>
        <taxon>Bacteria</taxon>
        <taxon>Bacillati</taxon>
        <taxon>Actinomycetota</taxon>
        <taxon>Actinomycetes</taxon>
        <taxon>Micrococcales</taxon>
        <taxon>Micrococcaceae</taxon>
        <taxon>Arthrobacter</taxon>
    </lineage>
</organism>
<dbReference type="PANTHER" id="PTHR33164">
    <property type="entry name" value="TRANSCRIPTIONAL REGULATOR, MARR FAMILY"/>
    <property type="match status" value="1"/>
</dbReference>
<dbReference type="GO" id="GO:0003700">
    <property type="term" value="F:DNA-binding transcription factor activity"/>
    <property type="evidence" value="ECO:0007669"/>
    <property type="project" value="InterPro"/>
</dbReference>
<dbReference type="InterPro" id="IPR039422">
    <property type="entry name" value="MarR/SlyA-like"/>
</dbReference>
<dbReference type="InterPro" id="IPR036388">
    <property type="entry name" value="WH-like_DNA-bd_sf"/>
</dbReference>
<dbReference type="PRINTS" id="PR00598">
    <property type="entry name" value="HTHMARR"/>
</dbReference>
<dbReference type="Proteomes" id="UP000543556">
    <property type="component" value="Unassembled WGS sequence"/>
</dbReference>
<dbReference type="GO" id="GO:0006950">
    <property type="term" value="P:response to stress"/>
    <property type="evidence" value="ECO:0007669"/>
    <property type="project" value="TreeGrafter"/>
</dbReference>
<evidence type="ECO:0000256" key="2">
    <source>
        <dbReference type="ARBA" id="ARBA00023125"/>
    </source>
</evidence>
<dbReference type="AlphaFoldDB" id="A0A7Y7IGC5"/>
<dbReference type="PANTHER" id="PTHR33164:SF57">
    <property type="entry name" value="MARR-FAMILY TRANSCRIPTIONAL REGULATOR"/>
    <property type="match status" value="1"/>
</dbReference>
<dbReference type="InterPro" id="IPR000835">
    <property type="entry name" value="HTH_MarR-typ"/>
</dbReference>
<dbReference type="SMART" id="SM00347">
    <property type="entry name" value="HTH_MARR"/>
    <property type="match status" value="1"/>
</dbReference>
<keyword evidence="1" id="KW-0805">Transcription regulation</keyword>
<evidence type="ECO:0000256" key="3">
    <source>
        <dbReference type="ARBA" id="ARBA00023163"/>
    </source>
</evidence>
<evidence type="ECO:0000256" key="1">
    <source>
        <dbReference type="ARBA" id="ARBA00023015"/>
    </source>
</evidence>
<protein>
    <submittedName>
        <fullName evidence="6">MarR family transcriptional regulator</fullName>
    </submittedName>
</protein>
<evidence type="ECO:0000313" key="7">
    <source>
        <dbReference type="Proteomes" id="UP000543556"/>
    </source>
</evidence>